<dbReference type="EMBL" id="JAJLJH010000002">
    <property type="protein sequence ID" value="MCK9685995.1"/>
    <property type="molecule type" value="Genomic_DNA"/>
</dbReference>
<sequence>MDWLEFTSKTIGELAWPAVAVYVLVTQKRGIDALLTRMSKLKAGGLEAEFSAKTESTAAKIEVLEARPVEAPKLDAEAIRPPVAQARGPGDPHAAGTAGTPPALAGGTQLLFRSYLAESQQQREMRLRDERLRASGLIIEEWTDLEDTVRHLAASHGLAKSGQIAAILAELQKLGVLSAQTVAIVKELANLRNQVAHARFEPTEAAGDQYADSCRKIEKRIGEEEAAWQEAAASLNGPSHAAVAPTP</sequence>
<gene>
    <name evidence="1" type="ORF">LPC04_09770</name>
</gene>
<reference evidence="1" key="1">
    <citation type="submission" date="2021-11" db="EMBL/GenBank/DDBJ databases">
        <title>BS-T2-15 a new species belonging to the Comamonadaceae family isolated from the soil of a French oak forest.</title>
        <authorList>
            <person name="Mieszkin S."/>
            <person name="Alain K."/>
        </authorList>
    </citation>
    <scope>NUCLEOTIDE SEQUENCE</scope>
    <source>
        <strain evidence="1">BS-T2-15</strain>
    </source>
</reference>
<accession>A0A9X1YIF9</accession>
<dbReference type="AlphaFoldDB" id="A0A9X1YIF9"/>
<evidence type="ECO:0000313" key="1">
    <source>
        <dbReference type="EMBL" id="MCK9685995.1"/>
    </source>
</evidence>
<protein>
    <recommendedName>
        <fullName evidence="3">DUF4145 domain-containing protein</fullName>
    </recommendedName>
</protein>
<name>A0A9X1YIF9_9BURK</name>
<organism evidence="1 2">
    <name type="scientific">Scleromatobacter humisilvae</name>
    <dbReference type="NCBI Taxonomy" id="2897159"/>
    <lineage>
        <taxon>Bacteria</taxon>
        <taxon>Pseudomonadati</taxon>
        <taxon>Pseudomonadota</taxon>
        <taxon>Betaproteobacteria</taxon>
        <taxon>Burkholderiales</taxon>
        <taxon>Sphaerotilaceae</taxon>
        <taxon>Scleromatobacter</taxon>
    </lineage>
</organism>
<evidence type="ECO:0000313" key="2">
    <source>
        <dbReference type="Proteomes" id="UP001139353"/>
    </source>
</evidence>
<proteinExistence type="predicted"/>
<dbReference type="Proteomes" id="UP001139353">
    <property type="component" value="Unassembled WGS sequence"/>
</dbReference>
<keyword evidence="2" id="KW-1185">Reference proteome</keyword>
<comment type="caution">
    <text evidence="1">The sequence shown here is derived from an EMBL/GenBank/DDBJ whole genome shotgun (WGS) entry which is preliminary data.</text>
</comment>
<evidence type="ECO:0008006" key="3">
    <source>
        <dbReference type="Google" id="ProtNLM"/>
    </source>
</evidence>
<dbReference type="RefSeq" id="WP_275682029.1">
    <property type="nucleotide sequence ID" value="NZ_JAJLJH010000002.1"/>
</dbReference>